<dbReference type="EMBL" id="HBIW01006701">
    <property type="protein sequence ID" value="CAE0690159.1"/>
    <property type="molecule type" value="Transcribed_RNA"/>
</dbReference>
<accession>A0A7S3ZQ80</accession>
<dbReference type="InterPro" id="IPR029063">
    <property type="entry name" value="SAM-dependent_MTases_sf"/>
</dbReference>
<name>A0A7S3ZQ80_9STRA</name>
<dbReference type="Gene3D" id="3.40.50.150">
    <property type="entry name" value="Vaccinia Virus protein VP39"/>
    <property type="match status" value="1"/>
</dbReference>
<evidence type="ECO:0008006" key="2">
    <source>
        <dbReference type="Google" id="ProtNLM"/>
    </source>
</evidence>
<reference evidence="1" key="1">
    <citation type="submission" date="2021-01" db="EMBL/GenBank/DDBJ databases">
        <authorList>
            <person name="Corre E."/>
            <person name="Pelletier E."/>
            <person name="Niang G."/>
            <person name="Scheremetjew M."/>
            <person name="Finn R."/>
            <person name="Kale V."/>
            <person name="Holt S."/>
            <person name="Cochrane G."/>
            <person name="Meng A."/>
            <person name="Brown T."/>
            <person name="Cohen L."/>
        </authorList>
    </citation>
    <scope>NUCLEOTIDE SEQUENCE</scope>
    <source>
        <strain evidence="1">CCMP1756</strain>
    </source>
</reference>
<gene>
    <name evidence="1" type="ORF">PCAL00307_LOCUS5594</name>
</gene>
<evidence type="ECO:0000313" key="1">
    <source>
        <dbReference type="EMBL" id="CAE0690159.1"/>
    </source>
</evidence>
<dbReference type="SUPFAM" id="SSF53335">
    <property type="entry name" value="S-adenosyl-L-methionine-dependent methyltransferases"/>
    <property type="match status" value="1"/>
</dbReference>
<proteinExistence type="predicted"/>
<organism evidence="1">
    <name type="scientific">Pelagomonas calceolata</name>
    <dbReference type="NCBI Taxonomy" id="35677"/>
    <lineage>
        <taxon>Eukaryota</taxon>
        <taxon>Sar</taxon>
        <taxon>Stramenopiles</taxon>
        <taxon>Ochrophyta</taxon>
        <taxon>Pelagophyceae</taxon>
        <taxon>Pelagomonadales</taxon>
        <taxon>Pelagomonadaceae</taxon>
        <taxon>Pelagomonas</taxon>
    </lineage>
</organism>
<sequence>MCAQVKHWTMVDPNPVSTFAIPDLDIVKSYVEDLGKLPHEIDCVVHSHTLEHMYDPARFFEIVRGLLSEGQLHIFSVPNLFALVNDGQPSLHFEHTILLREEHIQWLLESKGFEIVTKQYFGGTHSIFYVTKAVERKPNGPPPNYFHENKRAFQRWHQRIFEDAATFKGRLAEDKSRNFIFAAHVATQYLLAAGLPSERFAAVLDNNQDKIGKRLYGHDLFVRAPAAIKNIDRPVVVLRTGVYDDEIAAQLVAVNPGVVILRAARNATVT</sequence>
<dbReference type="Pfam" id="PF13489">
    <property type="entry name" value="Methyltransf_23"/>
    <property type="match status" value="1"/>
</dbReference>
<protein>
    <recommendedName>
        <fullName evidence="2">C-methyltransferase domain-containing protein</fullName>
    </recommendedName>
</protein>
<dbReference type="AlphaFoldDB" id="A0A7S3ZQ80"/>